<dbReference type="InterPro" id="IPR006050">
    <property type="entry name" value="DNA_photolyase_N"/>
</dbReference>
<dbReference type="InterPro" id="IPR036134">
    <property type="entry name" value="Crypto/Photolyase_FAD-like_sf"/>
</dbReference>
<accession>A0A6V8JXQ0</accession>
<feature type="site" description="Electron transfer via tryptophanyl radical" evidence="4">
    <location>
        <position position="336"/>
    </location>
</feature>
<dbReference type="InterPro" id="IPR036155">
    <property type="entry name" value="Crypto/Photolyase_N_sf"/>
</dbReference>
<evidence type="ECO:0000313" key="7">
    <source>
        <dbReference type="EMBL" id="GFJ76070.1"/>
    </source>
</evidence>
<feature type="site" description="Electron transfer via tryptophanyl radical" evidence="4">
    <location>
        <position position="359"/>
    </location>
</feature>
<comment type="caution">
    <text evidence="7">The sequence shown here is derived from an EMBL/GenBank/DDBJ whole genome shotgun (WGS) entry which is preliminary data.</text>
</comment>
<organism evidence="7 8">
    <name type="scientific">Phytohabitans houttuyneae</name>
    <dbReference type="NCBI Taxonomy" id="1076126"/>
    <lineage>
        <taxon>Bacteria</taxon>
        <taxon>Bacillati</taxon>
        <taxon>Actinomycetota</taxon>
        <taxon>Actinomycetes</taxon>
        <taxon>Micromonosporales</taxon>
        <taxon>Micromonosporaceae</taxon>
    </lineage>
</organism>
<comment type="similarity">
    <text evidence="5">Belongs to the DNA photolyase family.</text>
</comment>
<keyword evidence="8" id="KW-1185">Reference proteome</keyword>
<dbReference type="PRINTS" id="PR00147">
    <property type="entry name" value="DNAPHOTLYASE"/>
</dbReference>
<evidence type="ECO:0000256" key="3">
    <source>
        <dbReference type="PIRSR" id="PIRSR602081-1"/>
    </source>
</evidence>
<name>A0A6V8JXQ0_9ACTN</name>
<dbReference type="Gene3D" id="1.10.579.10">
    <property type="entry name" value="DNA Cyclobutane Dipyrimidine Photolyase, subunit A, domain 3"/>
    <property type="match status" value="1"/>
</dbReference>
<protein>
    <submittedName>
        <fullName evidence="7">Deoxyribodipyrimidine photo-lyase</fullName>
    </submittedName>
</protein>
<dbReference type="PANTHER" id="PTHR11455:SF9">
    <property type="entry name" value="CRYPTOCHROME CIRCADIAN CLOCK 5 ISOFORM X1"/>
    <property type="match status" value="1"/>
</dbReference>
<keyword evidence="2 3" id="KW-0274">FAD</keyword>
<dbReference type="RefSeq" id="WP_173052764.1">
    <property type="nucleotide sequence ID" value="NZ_BAABGO010000003.1"/>
</dbReference>
<comment type="cofactor">
    <cofactor evidence="3">
        <name>FAD</name>
        <dbReference type="ChEBI" id="CHEBI:57692"/>
    </cofactor>
    <text evidence="3">Binds 1 FAD per subunit.</text>
</comment>
<dbReference type="PANTHER" id="PTHR11455">
    <property type="entry name" value="CRYPTOCHROME"/>
    <property type="match status" value="1"/>
</dbReference>
<dbReference type="AlphaFoldDB" id="A0A6V8JXQ0"/>
<dbReference type="GO" id="GO:0009416">
    <property type="term" value="P:response to light stimulus"/>
    <property type="evidence" value="ECO:0007669"/>
    <property type="project" value="TreeGrafter"/>
</dbReference>
<dbReference type="EMBL" id="BLPF01000001">
    <property type="protein sequence ID" value="GFJ76070.1"/>
    <property type="molecule type" value="Genomic_DNA"/>
</dbReference>
<feature type="binding site" evidence="3">
    <location>
        <begin position="253"/>
        <end position="260"/>
    </location>
    <ligand>
        <name>FAD</name>
        <dbReference type="ChEBI" id="CHEBI:57692"/>
    </ligand>
</feature>
<dbReference type="InterPro" id="IPR005101">
    <property type="entry name" value="Cryptochr/Photolyase_FAD-bd"/>
</dbReference>
<dbReference type="InterPro" id="IPR014729">
    <property type="entry name" value="Rossmann-like_a/b/a_fold"/>
</dbReference>
<keyword evidence="1 3" id="KW-0285">Flavoprotein</keyword>
<evidence type="ECO:0000256" key="4">
    <source>
        <dbReference type="PIRSR" id="PIRSR602081-2"/>
    </source>
</evidence>
<feature type="binding site" evidence="3">
    <location>
        <begin position="224"/>
        <end position="228"/>
    </location>
    <ligand>
        <name>FAD</name>
        <dbReference type="ChEBI" id="CHEBI:57692"/>
    </ligand>
</feature>
<evidence type="ECO:0000259" key="6">
    <source>
        <dbReference type="PROSITE" id="PS51645"/>
    </source>
</evidence>
<feature type="binding site" evidence="3">
    <location>
        <position position="212"/>
    </location>
    <ligand>
        <name>FAD</name>
        <dbReference type="ChEBI" id="CHEBI:57692"/>
    </ligand>
</feature>
<sequence>MRTAVVLFTRDLRVRDNPALHAACAAAERVVPLFVVDPRIRSSPNRQRFLAECLADLRESFRARGGDLVVRHGDPVEEAVKVAREVDAFGIGLAADHSAYAATRQRRLTKACDAERLALKLFDGVTIVPPGALKPTGGGDHYRVFTPYWRAWQGVRRREVHAAPRRVTLPDGLAVGRLPTATVTGGSPDVVPGGEGAARERLSAFRRRAGGYAEGHDDLAGDRTSRLSPYLHFGCVSPLTVESAVDSPELVRQLCWRDFYHQVLAGFPELPRRAYRSGATEKWRDDHDALDAWKEGRTGVSIVDAGMRQLVAEGFMHNRARLVTASYLTKHLEVDWREGAAWFARWLLDADVANNWGNWQWVAGTGNDTKPYRRFNPERQAQRFDPDGEYRRRYLS</sequence>
<dbReference type="SUPFAM" id="SSF52425">
    <property type="entry name" value="Cryptochrome/photolyase, N-terminal domain"/>
    <property type="match status" value="1"/>
</dbReference>
<dbReference type="Proteomes" id="UP000482800">
    <property type="component" value="Unassembled WGS sequence"/>
</dbReference>
<dbReference type="PROSITE" id="PS51645">
    <property type="entry name" value="PHR_CRY_ALPHA_BETA"/>
    <property type="match status" value="1"/>
</dbReference>
<reference evidence="7 8" key="1">
    <citation type="submission" date="2020-03" db="EMBL/GenBank/DDBJ databases">
        <title>Whole genome shotgun sequence of Phytohabitans houttuyneae NBRC 108639.</title>
        <authorList>
            <person name="Komaki H."/>
            <person name="Tamura T."/>
        </authorList>
    </citation>
    <scope>NUCLEOTIDE SEQUENCE [LARGE SCALE GENOMIC DNA]</scope>
    <source>
        <strain evidence="7 8">NBRC 108639</strain>
    </source>
</reference>
<feature type="site" description="Electron transfer via tryptophanyl radical" evidence="4">
    <location>
        <position position="283"/>
    </location>
</feature>
<feature type="domain" description="Photolyase/cryptochrome alpha/beta" evidence="6">
    <location>
        <begin position="2"/>
        <end position="127"/>
    </location>
</feature>
<gene>
    <name evidence="7" type="ORF">Phou_002500</name>
</gene>
<dbReference type="GO" id="GO:0003677">
    <property type="term" value="F:DNA binding"/>
    <property type="evidence" value="ECO:0007669"/>
    <property type="project" value="TreeGrafter"/>
</dbReference>
<dbReference type="Pfam" id="PF00875">
    <property type="entry name" value="DNA_photolyase"/>
    <property type="match status" value="1"/>
</dbReference>
<evidence type="ECO:0000313" key="8">
    <source>
        <dbReference type="Proteomes" id="UP000482800"/>
    </source>
</evidence>
<evidence type="ECO:0000256" key="2">
    <source>
        <dbReference type="ARBA" id="ARBA00022827"/>
    </source>
</evidence>
<keyword evidence="7" id="KW-0456">Lyase</keyword>
<proteinExistence type="inferred from homology"/>
<evidence type="ECO:0000256" key="1">
    <source>
        <dbReference type="ARBA" id="ARBA00022630"/>
    </source>
</evidence>
<keyword evidence="5" id="KW-0157">Chromophore</keyword>
<dbReference type="InterPro" id="IPR002081">
    <property type="entry name" value="Cryptochrome/DNA_photolyase_1"/>
</dbReference>
<feature type="binding site" evidence="3">
    <location>
        <begin position="349"/>
        <end position="351"/>
    </location>
    <ligand>
        <name>FAD</name>
        <dbReference type="ChEBI" id="CHEBI:57692"/>
    </ligand>
</feature>
<dbReference type="SUPFAM" id="SSF48173">
    <property type="entry name" value="Cryptochrome/photolyase FAD-binding domain"/>
    <property type="match status" value="1"/>
</dbReference>
<dbReference type="Pfam" id="PF03441">
    <property type="entry name" value="FAD_binding_7"/>
    <property type="match status" value="1"/>
</dbReference>
<reference evidence="7 8" key="2">
    <citation type="submission" date="2020-03" db="EMBL/GenBank/DDBJ databases">
        <authorList>
            <person name="Ichikawa N."/>
            <person name="Kimura A."/>
            <person name="Kitahashi Y."/>
            <person name="Uohara A."/>
        </authorList>
    </citation>
    <scope>NUCLEOTIDE SEQUENCE [LARGE SCALE GENOMIC DNA]</scope>
    <source>
        <strain evidence="7 8">NBRC 108639</strain>
    </source>
</reference>
<evidence type="ECO:0000256" key="5">
    <source>
        <dbReference type="RuleBase" id="RU004182"/>
    </source>
</evidence>
<dbReference type="Gene3D" id="3.40.50.620">
    <property type="entry name" value="HUPs"/>
    <property type="match status" value="1"/>
</dbReference>
<dbReference type="GO" id="GO:0071949">
    <property type="term" value="F:FAD binding"/>
    <property type="evidence" value="ECO:0007669"/>
    <property type="project" value="TreeGrafter"/>
</dbReference>
<dbReference type="GO" id="GO:0003904">
    <property type="term" value="F:deoxyribodipyrimidine photo-lyase activity"/>
    <property type="evidence" value="ECO:0007669"/>
    <property type="project" value="TreeGrafter"/>
</dbReference>
<dbReference type="Gene3D" id="1.25.40.80">
    <property type="match status" value="1"/>
</dbReference>